<keyword evidence="2" id="KW-0964">Secreted</keyword>
<accession>A0A939HGS9</accession>
<protein>
    <submittedName>
        <fullName evidence="8">LPXTG cell wall anchor domain-containing protein</fullName>
    </submittedName>
</protein>
<evidence type="ECO:0000256" key="1">
    <source>
        <dbReference type="ARBA" id="ARBA00022512"/>
    </source>
</evidence>
<evidence type="ECO:0000256" key="3">
    <source>
        <dbReference type="ARBA" id="ARBA00022729"/>
    </source>
</evidence>
<gene>
    <name evidence="8" type="ORF">J1902_06905</name>
</gene>
<proteinExistence type="predicted"/>
<keyword evidence="6" id="KW-0812">Transmembrane</keyword>
<feature type="region of interest" description="Disordered" evidence="5">
    <location>
        <begin position="74"/>
        <end position="93"/>
    </location>
</feature>
<keyword evidence="1" id="KW-0134">Cell wall</keyword>
<name>A0A939HGS9_9MICC</name>
<evidence type="ECO:0000313" key="8">
    <source>
        <dbReference type="EMBL" id="MBO1267712.1"/>
    </source>
</evidence>
<dbReference type="AlphaFoldDB" id="A0A939HGS9"/>
<evidence type="ECO:0000313" key="9">
    <source>
        <dbReference type="Proteomes" id="UP000664164"/>
    </source>
</evidence>
<keyword evidence="9" id="KW-1185">Reference proteome</keyword>
<dbReference type="NCBIfam" id="TIGR01167">
    <property type="entry name" value="LPXTG_anchor"/>
    <property type="match status" value="1"/>
</dbReference>
<feature type="domain" description="Gram-positive cocci surface proteins LPxTG" evidence="7">
    <location>
        <begin position="96"/>
        <end position="134"/>
    </location>
</feature>
<dbReference type="PROSITE" id="PS50847">
    <property type="entry name" value="GRAM_POS_ANCHORING"/>
    <property type="match status" value="1"/>
</dbReference>
<dbReference type="Proteomes" id="UP000664164">
    <property type="component" value="Unassembled WGS sequence"/>
</dbReference>
<keyword evidence="6" id="KW-1133">Transmembrane helix</keyword>
<sequence>MTITNTQTGAAQAFGGGGAGSVGAARGIVPTAPVTSSVTADGSGKLSASILLPTAGSYLITAVNADQSINGSASVSATAASSGGNGNGSASGSGALAETGIDSNILIWSLVGGGALLAGAATVVAARRRQRSEA</sequence>
<keyword evidence="6" id="KW-0472">Membrane</keyword>
<evidence type="ECO:0000259" key="7">
    <source>
        <dbReference type="PROSITE" id="PS50847"/>
    </source>
</evidence>
<evidence type="ECO:0000256" key="6">
    <source>
        <dbReference type="SAM" id="Phobius"/>
    </source>
</evidence>
<dbReference type="InterPro" id="IPR019931">
    <property type="entry name" value="LPXTG_anchor"/>
</dbReference>
<keyword evidence="4" id="KW-0572">Peptidoglycan-anchor</keyword>
<reference evidence="8" key="1">
    <citation type="submission" date="2021-03" db="EMBL/GenBank/DDBJ databases">
        <title>A new species, PO-11, isolated from a karst cave deposit.</title>
        <authorList>
            <person name="Zhaoxiaoyong W."/>
        </authorList>
    </citation>
    <scope>NUCLEOTIDE SEQUENCE</scope>
    <source>
        <strain evidence="8">PO-11</strain>
    </source>
</reference>
<keyword evidence="3" id="KW-0732">Signal</keyword>
<feature type="transmembrane region" description="Helical" evidence="6">
    <location>
        <begin position="105"/>
        <end position="126"/>
    </location>
</feature>
<organism evidence="8 9">
    <name type="scientific">Arthrobacter cavernae</name>
    <dbReference type="NCBI Taxonomy" id="2817681"/>
    <lineage>
        <taxon>Bacteria</taxon>
        <taxon>Bacillati</taxon>
        <taxon>Actinomycetota</taxon>
        <taxon>Actinomycetes</taxon>
        <taxon>Micrococcales</taxon>
        <taxon>Micrococcaceae</taxon>
        <taxon>Arthrobacter</taxon>
    </lineage>
</organism>
<evidence type="ECO:0000256" key="4">
    <source>
        <dbReference type="ARBA" id="ARBA00023088"/>
    </source>
</evidence>
<dbReference type="RefSeq" id="WP_207615510.1">
    <property type="nucleotide sequence ID" value="NZ_JAFNLL010000012.1"/>
</dbReference>
<evidence type="ECO:0000256" key="2">
    <source>
        <dbReference type="ARBA" id="ARBA00022525"/>
    </source>
</evidence>
<comment type="caution">
    <text evidence="8">The sequence shown here is derived from an EMBL/GenBank/DDBJ whole genome shotgun (WGS) entry which is preliminary data.</text>
</comment>
<dbReference type="EMBL" id="JAFNLL010000012">
    <property type="protein sequence ID" value="MBO1267712.1"/>
    <property type="molecule type" value="Genomic_DNA"/>
</dbReference>
<evidence type="ECO:0000256" key="5">
    <source>
        <dbReference type="SAM" id="MobiDB-lite"/>
    </source>
</evidence>